<keyword evidence="2" id="KW-1185">Reference proteome</keyword>
<reference evidence="1" key="2">
    <citation type="journal article" date="2021" name="Genome Biol. Evol.">
        <title>Developing a high-quality reference genome for a parasitic bivalve with doubly uniparental inheritance (Bivalvia: Unionida).</title>
        <authorList>
            <person name="Smith C.H."/>
        </authorList>
    </citation>
    <scope>NUCLEOTIDE SEQUENCE</scope>
    <source>
        <strain evidence="1">CHS0354</strain>
        <tissue evidence="1">Mantle</tissue>
    </source>
</reference>
<dbReference type="EMBL" id="JAEAOA010000520">
    <property type="protein sequence ID" value="KAK3591784.1"/>
    <property type="molecule type" value="Genomic_DNA"/>
</dbReference>
<sequence>MKAEKGDETFQAIQHFMYLLHKTGCTTSTTEEYHGDPLFTYTTTKEYSERPVFTPEILPEEYFTHAAAPLPKHKKLPP</sequence>
<protein>
    <submittedName>
        <fullName evidence="1">Uncharacterized protein</fullName>
    </submittedName>
</protein>
<reference evidence="1" key="1">
    <citation type="journal article" date="2021" name="Genome Biol. Evol.">
        <title>A High-Quality Reference Genome for a Parasitic Bivalve with Doubly Uniparental Inheritance (Bivalvia: Unionida).</title>
        <authorList>
            <person name="Smith C.H."/>
        </authorList>
    </citation>
    <scope>NUCLEOTIDE SEQUENCE</scope>
    <source>
        <strain evidence="1">CHS0354</strain>
    </source>
</reference>
<evidence type="ECO:0000313" key="2">
    <source>
        <dbReference type="Proteomes" id="UP001195483"/>
    </source>
</evidence>
<evidence type="ECO:0000313" key="1">
    <source>
        <dbReference type="EMBL" id="KAK3591784.1"/>
    </source>
</evidence>
<accession>A0AAE0SHH0</accession>
<name>A0AAE0SHH0_9BIVA</name>
<comment type="caution">
    <text evidence="1">The sequence shown here is derived from an EMBL/GenBank/DDBJ whole genome shotgun (WGS) entry which is preliminary data.</text>
</comment>
<dbReference type="Proteomes" id="UP001195483">
    <property type="component" value="Unassembled WGS sequence"/>
</dbReference>
<organism evidence="1 2">
    <name type="scientific">Potamilus streckersoni</name>
    <dbReference type="NCBI Taxonomy" id="2493646"/>
    <lineage>
        <taxon>Eukaryota</taxon>
        <taxon>Metazoa</taxon>
        <taxon>Spiralia</taxon>
        <taxon>Lophotrochozoa</taxon>
        <taxon>Mollusca</taxon>
        <taxon>Bivalvia</taxon>
        <taxon>Autobranchia</taxon>
        <taxon>Heteroconchia</taxon>
        <taxon>Palaeoheterodonta</taxon>
        <taxon>Unionida</taxon>
        <taxon>Unionoidea</taxon>
        <taxon>Unionidae</taxon>
        <taxon>Ambleminae</taxon>
        <taxon>Lampsilini</taxon>
        <taxon>Potamilus</taxon>
    </lineage>
</organism>
<feature type="non-terminal residue" evidence="1">
    <location>
        <position position="78"/>
    </location>
</feature>
<proteinExistence type="predicted"/>
<dbReference type="AlphaFoldDB" id="A0AAE0SHH0"/>
<reference evidence="1" key="3">
    <citation type="submission" date="2023-05" db="EMBL/GenBank/DDBJ databases">
        <authorList>
            <person name="Smith C.H."/>
        </authorList>
    </citation>
    <scope>NUCLEOTIDE SEQUENCE</scope>
    <source>
        <strain evidence="1">CHS0354</strain>
        <tissue evidence="1">Mantle</tissue>
    </source>
</reference>
<gene>
    <name evidence="1" type="ORF">CHS0354_007633</name>
</gene>